<dbReference type="KEGG" id="cuo:CUROG_01105"/>
<dbReference type="GO" id="GO:0005886">
    <property type="term" value="C:plasma membrane"/>
    <property type="evidence" value="ECO:0007669"/>
    <property type="project" value="UniProtKB-SubCell"/>
</dbReference>
<sequence>MALHDEHFFTLLAVVPVPSTVEEYPWRACPRTRALPVQCDAEGLCVLESIVQWVVNLMEALGAPGVGIAILLETIFPPIPSELVLPLAGFTSTQGDLNAVAAFIWATAGSLVGAWLLYWLGAAVGARRLREIADKIPLTEATDVDKAILWFSRYGSFSVFTGRLIPGVRSLISIPAGVERMPLVRFTAWTLAGSAIWNALLIWLGVTLGANWHRVTDVMDSYSTVIYVIIAVILALALFFLLRRSYVRRHETPEQRAAREEKARETYKVYRELEKKRGKP</sequence>
<feature type="transmembrane region" description="Helical" evidence="7">
    <location>
        <begin position="99"/>
        <end position="120"/>
    </location>
</feature>
<dbReference type="InterPro" id="IPR051311">
    <property type="entry name" value="DedA_domain"/>
</dbReference>
<keyword evidence="10" id="KW-1185">Reference proteome</keyword>
<evidence type="ECO:0000313" key="10">
    <source>
        <dbReference type="Proteomes" id="UP000326711"/>
    </source>
</evidence>
<evidence type="ECO:0000256" key="6">
    <source>
        <dbReference type="ARBA" id="ARBA00023136"/>
    </source>
</evidence>
<evidence type="ECO:0000256" key="2">
    <source>
        <dbReference type="ARBA" id="ARBA00010792"/>
    </source>
</evidence>
<protein>
    <recommendedName>
        <fullName evidence="8">VTT domain-containing protein</fullName>
    </recommendedName>
</protein>
<dbReference type="Proteomes" id="UP000326711">
    <property type="component" value="Chromosome"/>
</dbReference>
<dbReference type="InterPro" id="IPR032816">
    <property type="entry name" value="VTT_dom"/>
</dbReference>
<keyword evidence="3" id="KW-1003">Cell membrane</keyword>
<gene>
    <name evidence="9" type="ORF">CUROG_01105</name>
</gene>
<evidence type="ECO:0000259" key="8">
    <source>
        <dbReference type="Pfam" id="PF09335"/>
    </source>
</evidence>
<dbReference type="AlphaFoldDB" id="A0A5J6Z5Z1"/>
<feature type="transmembrane region" description="Helical" evidence="7">
    <location>
        <begin position="183"/>
        <end position="204"/>
    </location>
</feature>
<dbReference type="PANTHER" id="PTHR42709">
    <property type="entry name" value="ALKALINE PHOSPHATASE LIKE PROTEIN"/>
    <property type="match status" value="1"/>
</dbReference>
<keyword evidence="5 7" id="KW-1133">Transmembrane helix</keyword>
<dbReference type="Pfam" id="PF09335">
    <property type="entry name" value="VTT_dom"/>
    <property type="match status" value="1"/>
</dbReference>
<proteinExistence type="inferred from homology"/>
<name>A0A5J6Z5Z1_9CORY</name>
<evidence type="ECO:0000256" key="5">
    <source>
        <dbReference type="ARBA" id="ARBA00022989"/>
    </source>
</evidence>
<evidence type="ECO:0000256" key="1">
    <source>
        <dbReference type="ARBA" id="ARBA00004651"/>
    </source>
</evidence>
<dbReference type="EMBL" id="CP045032">
    <property type="protein sequence ID" value="QFQ01622.1"/>
    <property type="molecule type" value="Genomic_DNA"/>
</dbReference>
<comment type="subcellular location">
    <subcellularLocation>
        <location evidence="1">Cell membrane</location>
        <topology evidence="1">Multi-pass membrane protein</topology>
    </subcellularLocation>
</comment>
<accession>A0A5J6Z5Z1</accession>
<dbReference type="PANTHER" id="PTHR42709:SF6">
    <property type="entry name" value="UNDECAPRENYL PHOSPHATE TRANSPORTER A"/>
    <property type="match status" value="1"/>
</dbReference>
<evidence type="ECO:0000313" key="9">
    <source>
        <dbReference type="EMBL" id="QFQ01622.1"/>
    </source>
</evidence>
<keyword evidence="6 7" id="KW-0472">Membrane</keyword>
<keyword evidence="4 7" id="KW-0812">Transmembrane</keyword>
<evidence type="ECO:0000256" key="7">
    <source>
        <dbReference type="SAM" id="Phobius"/>
    </source>
</evidence>
<comment type="similarity">
    <text evidence="2">Belongs to the DedA family.</text>
</comment>
<feature type="domain" description="VTT" evidence="8">
    <location>
        <begin position="79"/>
        <end position="205"/>
    </location>
</feature>
<organism evidence="9 10">
    <name type="scientific">Corynebacterium urogenitale</name>
    <dbReference type="NCBI Taxonomy" id="2487892"/>
    <lineage>
        <taxon>Bacteria</taxon>
        <taxon>Bacillati</taxon>
        <taxon>Actinomycetota</taxon>
        <taxon>Actinomycetes</taxon>
        <taxon>Mycobacteriales</taxon>
        <taxon>Corynebacteriaceae</taxon>
        <taxon>Corynebacterium</taxon>
    </lineage>
</organism>
<reference evidence="10" key="1">
    <citation type="submission" date="2019-10" db="EMBL/GenBank/DDBJ databases">
        <title>Complete genome sequence of Corynebacterium urogenitalis DSM 108747, isolated from the genital tract of a cow.</title>
        <authorList>
            <person name="Ruckert C."/>
            <person name="Ballas P."/>
            <person name="Wagener K."/>
            <person name="Drillich M."/>
            <person name="Kaempfer P."/>
            <person name="Busse H.-J."/>
            <person name="Ehling-Schulz M."/>
        </authorList>
    </citation>
    <scope>NUCLEOTIDE SEQUENCE [LARGE SCALE GENOMIC DNA]</scope>
    <source>
        <strain evidence="10">LMM 1652</strain>
    </source>
</reference>
<feature type="transmembrane region" description="Helical" evidence="7">
    <location>
        <begin position="224"/>
        <end position="242"/>
    </location>
</feature>
<evidence type="ECO:0000256" key="4">
    <source>
        <dbReference type="ARBA" id="ARBA00022692"/>
    </source>
</evidence>
<evidence type="ECO:0000256" key="3">
    <source>
        <dbReference type="ARBA" id="ARBA00022475"/>
    </source>
</evidence>